<proteinExistence type="predicted"/>
<sequence length="1348" mass="147765">MNNNCNNNNASPTGIAPPRPPDPPGLSATPTKSYSAAVGVRSPAKPSNATVTTSAAVTSHPLMHDIANCVIVKFPPSTSVEQVLLALDKHYPSLAGAMPCVIKGQRALRFPKDANLDTLAANGLTAGKTLCQVEKLFAPSKNGVIQCTLTGFFSDAEGVRLFDEEIAAFGKVLARRTQYIGKTKHISGVCDFVLALKDADNLPPASLSIERDEVTERIPLRITCGMRHCVFCRSTSHVRKDCTVAPACKTCTKTTHATQRCPDRHVSSPQAPSGSRAPTAPAAAAAAAGPKPASATSASDRTTKKRRMEHTPAAQPEPSSHEPFTLSFNFTPQVAPQLAPNQGTASSLVEKSSESPSSETTSPSPSVPPPTPNTIMTRSKSIVAPAAADETPLAALQATEPTSKPSSPKPMPSAAPNARPDDADADDDAEEEAEDQGAPLKDTDSINEDRKRASLFSNLRSHNADWTQECRDLKLSALFTPFNNTAILWKSDSLVVTIDPESPSNFLRASFSFPDRISDATFRVGDSKVRVVSIYAPSSDKPDKKRFLSHISTTLRRAMSDDPSPPALLIGGDWNCVESQLLDSESPNGTNYGGQEMRDLVTANNLSDVYRLHHPKGRHTTNRSAPGTCRRLDRIYVSPDWVDLFHDHKIWAPVLKSTHSMVVARLQVPGAIDIGPGKFGLGLHVIEGDATCEHLSSTVQTLYNEALHQTPDDPKATWTTTEHRLLPQLQALARTLARFRRGGSEQERADHSRYGAALRSRLDPSLAGPSSIFIRLRKVRASDLIPSLTVNDVVHSDPDSMLGAARDYFGCVYQDRPIDGLASTRLSPADSHKLEKAYPLEEMTKAQESCKSNSSPGPDGLPVEFYRATWTLTGPILRDVINSIPTEGLSAEPSPRNIAHIHLIHKRGDRDQLVNKRPNSLINADERIIPQAHNQRLARLLESLIGSTQRGFVPSCWIGRNIAEVQCLMDPGIPGSPPVSGLLAVMDFEKAYDRLSHIYLDAVLQAVGLGPKARQWFRATHSTQSASIFLNGWLSAAFDVLSGVRQGDPLAPSLFVLAIEGFACQIRSRVKGIESPGLQTIRELLFAVDACCALHDLSDLGQLNQANRLYKRASACKPCKANDSQFGYLGIQVGVTIAEDAGWDEVKSPTIARIRSIPMCDLRYAAKCSIINIYCYTKILYYHRFLPAPKNVVKEIQDAAMLAVHGRASDGSQRCQMVSRLRLCTHLEHGGFGLIDLPLRLAIDHAKWVFHLRDPHGCFIRHLFDVRIRLEAANQPRLFTVPQPTPNQHRRWLWIWWAFFCHPPEKWNHAVKATRRLLPQRWVRYFEAWAMVTTLNPPEFSGNQNLKR</sequence>
<feature type="compositionally biased region" description="Pro residues" evidence="1">
    <location>
        <begin position="15"/>
        <end position="24"/>
    </location>
</feature>
<name>A0A238FMF2_9BASI</name>
<dbReference type="InterPro" id="IPR036691">
    <property type="entry name" value="Endo/exonu/phosph_ase_sf"/>
</dbReference>
<dbReference type="PANTHER" id="PTHR31635">
    <property type="entry name" value="REVERSE TRANSCRIPTASE DOMAIN-CONTAINING PROTEIN-RELATED"/>
    <property type="match status" value="1"/>
</dbReference>
<gene>
    <name evidence="3" type="ORF">BQ2448_6969</name>
</gene>
<evidence type="ECO:0000313" key="4">
    <source>
        <dbReference type="Proteomes" id="UP000198372"/>
    </source>
</evidence>
<evidence type="ECO:0000313" key="3">
    <source>
        <dbReference type="EMBL" id="SCV73044.1"/>
    </source>
</evidence>
<accession>A0A238FMF2</accession>
<dbReference type="Gene3D" id="3.60.10.10">
    <property type="entry name" value="Endonuclease/exonuclease/phosphatase"/>
    <property type="match status" value="1"/>
</dbReference>
<feature type="compositionally biased region" description="Low complexity" evidence="1">
    <location>
        <begin position="397"/>
        <end position="406"/>
    </location>
</feature>
<organism evidence="3 4">
    <name type="scientific">Microbotryum intermedium</name>
    <dbReference type="NCBI Taxonomy" id="269621"/>
    <lineage>
        <taxon>Eukaryota</taxon>
        <taxon>Fungi</taxon>
        <taxon>Dikarya</taxon>
        <taxon>Basidiomycota</taxon>
        <taxon>Pucciniomycotina</taxon>
        <taxon>Microbotryomycetes</taxon>
        <taxon>Microbotryales</taxon>
        <taxon>Microbotryaceae</taxon>
        <taxon>Microbotryum</taxon>
    </lineage>
</organism>
<feature type="compositionally biased region" description="Acidic residues" evidence="1">
    <location>
        <begin position="423"/>
        <end position="435"/>
    </location>
</feature>
<dbReference type="Proteomes" id="UP000198372">
    <property type="component" value="Unassembled WGS sequence"/>
</dbReference>
<feature type="region of interest" description="Disordered" evidence="1">
    <location>
        <begin position="397"/>
        <end position="448"/>
    </location>
</feature>
<feature type="domain" description="Reverse transcriptase" evidence="2">
    <location>
        <begin position="905"/>
        <end position="1070"/>
    </location>
</feature>
<evidence type="ECO:0000256" key="1">
    <source>
        <dbReference type="SAM" id="MobiDB-lite"/>
    </source>
</evidence>
<dbReference type="SUPFAM" id="SSF56219">
    <property type="entry name" value="DNase I-like"/>
    <property type="match status" value="1"/>
</dbReference>
<feature type="compositionally biased region" description="Low complexity" evidence="1">
    <location>
        <begin position="346"/>
        <end position="364"/>
    </location>
</feature>
<protein>
    <submittedName>
        <fullName evidence="3">BQ2448_6969 protein</fullName>
    </submittedName>
</protein>
<reference evidence="4" key="1">
    <citation type="submission" date="2016-09" db="EMBL/GenBank/DDBJ databases">
        <authorList>
            <person name="Jeantristanb JTB J.-T."/>
            <person name="Ricardo R."/>
        </authorList>
    </citation>
    <scope>NUCLEOTIDE SEQUENCE [LARGE SCALE GENOMIC DNA]</scope>
</reference>
<feature type="compositionally biased region" description="Polar residues" evidence="1">
    <location>
        <begin position="326"/>
        <end position="345"/>
    </location>
</feature>
<dbReference type="Pfam" id="PF00078">
    <property type="entry name" value="RVT_1"/>
    <property type="match status" value="1"/>
</dbReference>
<dbReference type="PANTHER" id="PTHR31635:SF196">
    <property type="entry name" value="REVERSE TRANSCRIPTASE DOMAIN-CONTAINING PROTEIN-RELATED"/>
    <property type="match status" value="1"/>
</dbReference>
<keyword evidence="4" id="KW-1185">Reference proteome</keyword>
<feature type="compositionally biased region" description="Low complexity" evidence="1">
    <location>
        <begin position="271"/>
        <end position="299"/>
    </location>
</feature>
<feature type="region of interest" description="Disordered" evidence="1">
    <location>
        <begin position="1"/>
        <end position="48"/>
    </location>
</feature>
<dbReference type="InterPro" id="IPR000477">
    <property type="entry name" value="RT_dom"/>
</dbReference>
<dbReference type="EMBL" id="FMSP01000017">
    <property type="protein sequence ID" value="SCV73044.1"/>
    <property type="molecule type" value="Genomic_DNA"/>
</dbReference>
<dbReference type="CDD" id="cd09076">
    <property type="entry name" value="L1-EN"/>
    <property type="match status" value="1"/>
</dbReference>
<feature type="region of interest" description="Disordered" evidence="1">
    <location>
        <begin position="258"/>
        <end position="376"/>
    </location>
</feature>
<evidence type="ECO:0000259" key="2">
    <source>
        <dbReference type="Pfam" id="PF00078"/>
    </source>
</evidence>